<evidence type="ECO:0000256" key="8">
    <source>
        <dbReference type="ARBA" id="ARBA00022618"/>
    </source>
</evidence>
<dbReference type="GO" id="GO:0071949">
    <property type="term" value="F:FAD binding"/>
    <property type="evidence" value="ECO:0007669"/>
    <property type="project" value="InterPro"/>
</dbReference>
<evidence type="ECO:0000256" key="13">
    <source>
        <dbReference type="ARBA" id="ARBA00022984"/>
    </source>
</evidence>
<dbReference type="PROSITE" id="PS51387">
    <property type="entry name" value="FAD_PCMH"/>
    <property type="match status" value="1"/>
</dbReference>
<gene>
    <name evidence="19 21" type="primary">murB</name>
    <name evidence="21" type="ORF">GWP43_09705</name>
</gene>
<dbReference type="InterPro" id="IPR036635">
    <property type="entry name" value="MurB_C_sf"/>
</dbReference>
<dbReference type="RefSeq" id="WP_162663981.1">
    <property type="nucleotide sequence ID" value="NZ_CP048020.1"/>
</dbReference>
<dbReference type="InterPro" id="IPR016166">
    <property type="entry name" value="FAD-bd_PCMH"/>
</dbReference>
<dbReference type="GO" id="GO:0009252">
    <property type="term" value="P:peptidoglycan biosynthetic process"/>
    <property type="evidence" value="ECO:0007669"/>
    <property type="project" value="UniProtKB-UniRule"/>
</dbReference>
<evidence type="ECO:0000256" key="11">
    <source>
        <dbReference type="ARBA" id="ARBA00022857"/>
    </source>
</evidence>
<keyword evidence="9 19" id="KW-0285">Flavoprotein</keyword>
<sequence>MFNLGEKEKKNSFPVKFRKIIQENVKLGSFTSFKIGGNADIYITPSSPDELSAALAFIREERIPTILLGGGTNLLIPDEGIRGAVIHTDRLNKIRLLNTGKEPLVQAEAGTLMKDLTEFCAEYGLAGLEDFAGLPGTVGGAVFMNARCYEKSISDVLISVSALYFSGKECTLQKYDCNKGDWGYKQSPFQPSDKRYAVINGNRPIIVSATFRVEQGDAILIRKIMENRIADRTAKGHFKLPSAGSAFKNNHAFGKPSGQLIDEAGLRGLQIGGAQVAPWHGNFIVNTGSATAQEVVELIEIIRKRVKDTTGFELEPEIIFAG</sequence>
<dbReference type="InterPro" id="IPR003170">
    <property type="entry name" value="MurB"/>
</dbReference>
<evidence type="ECO:0000259" key="20">
    <source>
        <dbReference type="PROSITE" id="PS51387"/>
    </source>
</evidence>
<keyword evidence="7 19" id="KW-0963">Cytoplasm</keyword>
<keyword evidence="12 19" id="KW-0133">Cell shape</keyword>
<evidence type="ECO:0000256" key="10">
    <source>
        <dbReference type="ARBA" id="ARBA00022827"/>
    </source>
</evidence>
<dbReference type="Gene3D" id="3.30.43.10">
    <property type="entry name" value="Uridine Diphospho-n-acetylenolpyruvylglucosamine Reductase, domain 2"/>
    <property type="match status" value="1"/>
</dbReference>
<evidence type="ECO:0000256" key="6">
    <source>
        <dbReference type="ARBA" id="ARBA00015188"/>
    </source>
</evidence>
<dbReference type="InterPro" id="IPR016169">
    <property type="entry name" value="FAD-bd_PCMH_sub2"/>
</dbReference>
<dbReference type="Gene3D" id="3.90.78.10">
    <property type="entry name" value="UDP-N-acetylenolpyruvoylglucosamine reductase, C-terminal domain"/>
    <property type="match status" value="1"/>
</dbReference>
<reference evidence="21 22" key="1">
    <citation type="submission" date="2020-01" db="EMBL/GenBank/DDBJ databases">
        <title>Complete genome sequence of a human oral phylogroup 1 Treponema sp. strain ATCC 700766, originally isolated from periodontitis dental plaque.</title>
        <authorList>
            <person name="Chan Y."/>
            <person name="Huo Y.-B."/>
            <person name="Yu X.-L."/>
            <person name="Zeng H."/>
            <person name="Leung W.-K."/>
            <person name="Watt R.M."/>
        </authorList>
    </citation>
    <scope>NUCLEOTIDE SEQUENCE [LARGE SCALE GENOMIC DNA]</scope>
    <source>
        <strain evidence="21 22">OMZ 804</strain>
    </source>
</reference>
<evidence type="ECO:0000256" key="3">
    <source>
        <dbReference type="ARBA" id="ARBA00004496"/>
    </source>
</evidence>
<evidence type="ECO:0000256" key="5">
    <source>
        <dbReference type="ARBA" id="ARBA00012518"/>
    </source>
</evidence>
<evidence type="ECO:0000256" key="14">
    <source>
        <dbReference type="ARBA" id="ARBA00023002"/>
    </source>
</evidence>
<dbReference type="PANTHER" id="PTHR21071:SF4">
    <property type="entry name" value="UDP-N-ACETYLENOLPYRUVOYLGLUCOSAMINE REDUCTASE"/>
    <property type="match status" value="1"/>
</dbReference>
<dbReference type="InterPro" id="IPR036318">
    <property type="entry name" value="FAD-bd_PCMH-like_sf"/>
</dbReference>
<dbReference type="NCBIfam" id="NF010480">
    <property type="entry name" value="PRK13905.1"/>
    <property type="match status" value="1"/>
</dbReference>
<evidence type="ECO:0000256" key="7">
    <source>
        <dbReference type="ARBA" id="ARBA00022490"/>
    </source>
</evidence>
<evidence type="ECO:0000256" key="15">
    <source>
        <dbReference type="ARBA" id="ARBA00023306"/>
    </source>
</evidence>
<feature type="active site" evidence="19">
    <location>
        <position position="317"/>
    </location>
</feature>
<keyword evidence="14 19" id="KW-0560">Oxidoreductase</keyword>
<keyword evidence="10 19" id="KW-0274">FAD</keyword>
<comment type="similarity">
    <text evidence="19">Belongs to the MurB family.</text>
</comment>
<comment type="cofactor">
    <cofactor evidence="1 19">
        <name>FAD</name>
        <dbReference type="ChEBI" id="CHEBI:57692"/>
    </cofactor>
</comment>
<evidence type="ECO:0000256" key="2">
    <source>
        <dbReference type="ARBA" id="ARBA00003921"/>
    </source>
</evidence>
<proteinExistence type="inferred from homology"/>
<evidence type="ECO:0000256" key="19">
    <source>
        <dbReference type="HAMAP-Rule" id="MF_00037"/>
    </source>
</evidence>
<keyword evidence="16 19" id="KW-0961">Cell wall biogenesis/degradation</keyword>
<dbReference type="GO" id="GO:0071555">
    <property type="term" value="P:cell wall organization"/>
    <property type="evidence" value="ECO:0007669"/>
    <property type="project" value="UniProtKB-KW"/>
</dbReference>
<dbReference type="SUPFAM" id="SSF56176">
    <property type="entry name" value="FAD-binding/transporter-associated domain-like"/>
    <property type="match status" value="1"/>
</dbReference>
<accession>A0A6P1Y1J9</accession>
<dbReference type="InterPro" id="IPR006094">
    <property type="entry name" value="Oxid_FAD_bind_N"/>
</dbReference>
<feature type="active site" description="Proton donor" evidence="19">
    <location>
        <position position="245"/>
    </location>
</feature>
<dbReference type="Proteomes" id="UP000464374">
    <property type="component" value="Chromosome"/>
</dbReference>
<evidence type="ECO:0000256" key="17">
    <source>
        <dbReference type="ARBA" id="ARBA00031026"/>
    </source>
</evidence>
<dbReference type="GO" id="GO:0008360">
    <property type="term" value="P:regulation of cell shape"/>
    <property type="evidence" value="ECO:0007669"/>
    <property type="project" value="UniProtKB-KW"/>
</dbReference>
<dbReference type="InterPro" id="IPR011601">
    <property type="entry name" value="MurB_C"/>
</dbReference>
<dbReference type="AlphaFoldDB" id="A0A6P1Y1J9"/>
<keyword evidence="13 19" id="KW-0573">Peptidoglycan synthesis</keyword>
<comment type="catalytic activity">
    <reaction evidence="18 19">
        <text>UDP-N-acetyl-alpha-D-muramate + NADP(+) = UDP-N-acetyl-3-O-(1-carboxyvinyl)-alpha-D-glucosamine + NADPH + H(+)</text>
        <dbReference type="Rhea" id="RHEA:12248"/>
        <dbReference type="ChEBI" id="CHEBI:15378"/>
        <dbReference type="ChEBI" id="CHEBI:57783"/>
        <dbReference type="ChEBI" id="CHEBI:58349"/>
        <dbReference type="ChEBI" id="CHEBI:68483"/>
        <dbReference type="ChEBI" id="CHEBI:70757"/>
        <dbReference type="EC" id="1.3.1.98"/>
    </reaction>
</comment>
<dbReference type="EC" id="1.3.1.98" evidence="5 19"/>
<dbReference type="HAMAP" id="MF_00037">
    <property type="entry name" value="MurB"/>
    <property type="match status" value="1"/>
</dbReference>
<evidence type="ECO:0000256" key="4">
    <source>
        <dbReference type="ARBA" id="ARBA00004752"/>
    </source>
</evidence>
<evidence type="ECO:0000256" key="1">
    <source>
        <dbReference type="ARBA" id="ARBA00001974"/>
    </source>
</evidence>
<evidence type="ECO:0000256" key="12">
    <source>
        <dbReference type="ARBA" id="ARBA00022960"/>
    </source>
</evidence>
<comment type="subcellular location">
    <subcellularLocation>
        <location evidence="3 19">Cytoplasm</location>
    </subcellularLocation>
</comment>
<dbReference type="SUPFAM" id="SSF56194">
    <property type="entry name" value="Uridine diphospho-N-Acetylenolpyruvylglucosamine reductase, MurB, C-terminal domain"/>
    <property type="match status" value="1"/>
</dbReference>
<dbReference type="KEGG" id="trz:GWP43_09705"/>
<comment type="function">
    <text evidence="2 19">Cell wall formation.</text>
</comment>
<keyword evidence="11 19" id="KW-0521">NADP</keyword>
<dbReference type="EMBL" id="CP048020">
    <property type="protein sequence ID" value="QHX43667.1"/>
    <property type="molecule type" value="Genomic_DNA"/>
</dbReference>
<dbReference type="Pfam" id="PF02873">
    <property type="entry name" value="MurB_C"/>
    <property type="match status" value="1"/>
</dbReference>
<evidence type="ECO:0000256" key="9">
    <source>
        <dbReference type="ARBA" id="ARBA00022630"/>
    </source>
</evidence>
<keyword evidence="15 19" id="KW-0131">Cell cycle</keyword>
<comment type="pathway">
    <text evidence="4 19">Cell wall biogenesis; peptidoglycan biosynthesis.</text>
</comment>
<dbReference type="Gene3D" id="3.30.465.10">
    <property type="match status" value="1"/>
</dbReference>
<dbReference type="NCBIfam" id="TIGR00179">
    <property type="entry name" value="murB"/>
    <property type="match status" value="1"/>
</dbReference>
<dbReference type="UniPathway" id="UPA00219"/>
<keyword evidence="8 19" id="KW-0132">Cell division</keyword>
<name>A0A6P1Y1J9_9SPIR</name>
<evidence type="ECO:0000313" key="22">
    <source>
        <dbReference type="Proteomes" id="UP000464374"/>
    </source>
</evidence>
<dbReference type="GO" id="GO:0051301">
    <property type="term" value="P:cell division"/>
    <property type="evidence" value="ECO:0007669"/>
    <property type="project" value="UniProtKB-KW"/>
</dbReference>
<feature type="domain" description="FAD-binding PCMH-type" evidence="20">
    <location>
        <begin position="35"/>
        <end position="216"/>
    </location>
</feature>
<dbReference type="PANTHER" id="PTHR21071">
    <property type="entry name" value="UDP-N-ACETYLENOLPYRUVOYLGLUCOSAMINE REDUCTASE"/>
    <property type="match status" value="1"/>
</dbReference>
<comment type="caution">
    <text evidence="19">Lacks conserved residue(s) required for the propagation of feature annotation.</text>
</comment>
<evidence type="ECO:0000313" key="21">
    <source>
        <dbReference type="EMBL" id="QHX43667.1"/>
    </source>
</evidence>
<evidence type="ECO:0000256" key="16">
    <source>
        <dbReference type="ARBA" id="ARBA00023316"/>
    </source>
</evidence>
<dbReference type="GO" id="GO:0008762">
    <property type="term" value="F:UDP-N-acetylmuramate dehydrogenase activity"/>
    <property type="evidence" value="ECO:0007669"/>
    <property type="project" value="UniProtKB-UniRule"/>
</dbReference>
<organism evidence="21 22">
    <name type="scientific">Treponema vincentii</name>
    <dbReference type="NCBI Taxonomy" id="69710"/>
    <lineage>
        <taxon>Bacteria</taxon>
        <taxon>Pseudomonadati</taxon>
        <taxon>Spirochaetota</taxon>
        <taxon>Spirochaetia</taxon>
        <taxon>Spirochaetales</taxon>
        <taxon>Treponemataceae</taxon>
        <taxon>Treponema</taxon>
    </lineage>
</organism>
<protein>
    <recommendedName>
        <fullName evidence="6 19">UDP-N-acetylenolpyruvoylglucosamine reductase</fullName>
        <ecNumber evidence="5 19">1.3.1.98</ecNumber>
    </recommendedName>
    <alternativeName>
        <fullName evidence="17 19">UDP-N-acetylmuramate dehydrogenase</fullName>
    </alternativeName>
</protein>
<evidence type="ECO:0000256" key="18">
    <source>
        <dbReference type="ARBA" id="ARBA00048914"/>
    </source>
</evidence>
<dbReference type="Pfam" id="PF01565">
    <property type="entry name" value="FAD_binding_4"/>
    <property type="match status" value="1"/>
</dbReference>
<dbReference type="GO" id="GO:0005829">
    <property type="term" value="C:cytosol"/>
    <property type="evidence" value="ECO:0007669"/>
    <property type="project" value="TreeGrafter"/>
</dbReference>
<dbReference type="InterPro" id="IPR016167">
    <property type="entry name" value="FAD-bd_PCMH_sub1"/>
</dbReference>